<name>A0AAV0NBZ7_9ROSI</name>
<proteinExistence type="predicted"/>
<accession>A0AAV0NBZ7</accession>
<reference evidence="1" key="1">
    <citation type="submission" date="2022-08" db="EMBL/GenBank/DDBJ databases">
        <authorList>
            <person name="Gutierrez-Valencia J."/>
        </authorList>
    </citation>
    <scope>NUCLEOTIDE SEQUENCE</scope>
</reference>
<evidence type="ECO:0000313" key="1">
    <source>
        <dbReference type="EMBL" id="CAI0455978.1"/>
    </source>
</evidence>
<organism evidence="1 2">
    <name type="scientific">Linum tenue</name>
    <dbReference type="NCBI Taxonomy" id="586396"/>
    <lineage>
        <taxon>Eukaryota</taxon>
        <taxon>Viridiplantae</taxon>
        <taxon>Streptophyta</taxon>
        <taxon>Embryophyta</taxon>
        <taxon>Tracheophyta</taxon>
        <taxon>Spermatophyta</taxon>
        <taxon>Magnoliopsida</taxon>
        <taxon>eudicotyledons</taxon>
        <taxon>Gunneridae</taxon>
        <taxon>Pentapetalae</taxon>
        <taxon>rosids</taxon>
        <taxon>fabids</taxon>
        <taxon>Malpighiales</taxon>
        <taxon>Linaceae</taxon>
        <taxon>Linum</taxon>
    </lineage>
</organism>
<evidence type="ECO:0000313" key="2">
    <source>
        <dbReference type="Proteomes" id="UP001154282"/>
    </source>
</evidence>
<gene>
    <name evidence="1" type="ORF">LITE_LOCUS32582</name>
</gene>
<dbReference type="EMBL" id="CAMGYJ010000008">
    <property type="protein sequence ID" value="CAI0455978.1"/>
    <property type="molecule type" value="Genomic_DNA"/>
</dbReference>
<protein>
    <submittedName>
        <fullName evidence="1">Uncharacterized protein</fullName>
    </submittedName>
</protein>
<keyword evidence="2" id="KW-1185">Reference proteome</keyword>
<comment type="caution">
    <text evidence="1">The sequence shown here is derived from an EMBL/GenBank/DDBJ whole genome shotgun (WGS) entry which is preliminary data.</text>
</comment>
<dbReference type="Proteomes" id="UP001154282">
    <property type="component" value="Unassembled WGS sequence"/>
</dbReference>
<sequence length="11" mass="1176">MIVISVNDQSA</sequence>